<evidence type="ECO:0000313" key="1">
    <source>
        <dbReference type="EMBL" id="MBS9533557.1"/>
    </source>
</evidence>
<proteinExistence type="predicted"/>
<comment type="caution">
    <text evidence="1">The sequence shown here is derived from an EMBL/GenBank/DDBJ whole genome shotgun (WGS) entry which is preliminary data.</text>
</comment>
<protein>
    <submittedName>
        <fullName evidence="1">Ankryin</fullName>
    </submittedName>
</protein>
<gene>
    <name evidence="1" type="ORF">KIH27_08150</name>
</gene>
<sequence length="241" mass="26463">MTTYSELRGTAAVWPGSLDPALLGKRQVQASMYLADMARRGKWRKVLRELDHSDRLVDVKQWRPGGTSWLTVLHQAAWNDAPPDVVGELLKRGALRSQTDAHGRTAHDIAVEHGRSAELLELLAPPPSPIGADEVGPLNANLAAIIDDLIQPKFDDPRFGGKGLRDLLRYPPVELLHEPTGAELWFPVPYLWGGFRVTLEDDHVGLLGGYRELDAKGAMHVATAAFVIDVSSVTQVHTSYS</sequence>
<dbReference type="Gene3D" id="1.25.40.20">
    <property type="entry name" value="Ankyrin repeat-containing domain"/>
    <property type="match status" value="1"/>
</dbReference>
<dbReference type="InterPro" id="IPR036770">
    <property type="entry name" value="Ankyrin_rpt-contain_sf"/>
</dbReference>
<keyword evidence="2" id="KW-1185">Reference proteome</keyword>
<evidence type="ECO:0000313" key="2">
    <source>
        <dbReference type="Proteomes" id="UP001519535"/>
    </source>
</evidence>
<dbReference type="Proteomes" id="UP001519535">
    <property type="component" value="Unassembled WGS sequence"/>
</dbReference>
<dbReference type="RefSeq" id="WP_214092438.1">
    <property type="nucleotide sequence ID" value="NZ_JAHCLR010000012.1"/>
</dbReference>
<reference evidence="1 2" key="1">
    <citation type="submission" date="2021-05" db="EMBL/GenBank/DDBJ databases">
        <title>Mycobacterium acidophilum sp. nov., an extremely acid-tolerant member of the genus Mycobacterium.</title>
        <authorList>
            <person name="Xia J."/>
        </authorList>
    </citation>
    <scope>NUCLEOTIDE SEQUENCE [LARGE SCALE GENOMIC DNA]</scope>
    <source>
        <strain evidence="1 2">M1</strain>
    </source>
</reference>
<name>A0ABS5RGY1_9MYCO</name>
<accession>A0ABS5RGY1</accession>
<dbReference type="SUPFAM" id="SSF48403">
    <property type="entry name" value="Ankyrin repeat"/>
    <property type="match status" value="1"/>
</dbReference>
<dbReference type="EMBL" id="JAHCLR010000012">
    <property type="protein sequence ID" value="MBS9533557.1"/>
    <property type="molecule type" value="Genomic_DNA"/>
</dbReference>
<organism evidence="1 2">
    <name type="scientific">Mycolicibacter acidiphilus</name>
    <dbReference type="NCBI Taxonomy" id="2835306"/>
    <lineage>
        <taxon>Bacteria</taxon>
        <taxon>Bacillati</taxon>
        <taxon>Actinomycetota</taxon>
        <taxon>Actinomycetes</taxon>
        <taxon>Mycobacteriales</taxon>
        <taxon>Mycobacteriaceae</taxon>
        <taxon>Mycolicibacter</taxon>
    </lineage>
</organism>